<dbReference type="GO" id="GO:0046474">
    <property type="term" value="P:glycerophospholipid biosynthetic process"/>
    <property type="evidence" value="ECO:0007669"/>
    <property type="project" value="TreeGrafter"/>
</dbReference>
<keyword evidence="11 16" id="KW-0472">Membrane</keyword>
<comment type="catalytic activity">
    <reaction evidence="14">
        <text>a CDP-1,2-diacyl-sn-glycerol + sn-glycerol 3-phosphate = a 1,2-diacyl-sn-glycero-3-phospho-(1'-sn-glycero-3'-phosphate) + CMP + H(+)</text>
        <dbReference type="Rhea" id="RHEA:12593"/>
        <dbReference type="ChEBI" id="CHEBI:15378"/>
        <dbReference type="ChEBI" id="CHEBI:57597"/>
        <dbReference type="ChEBI" id="CHEBI:58332"/>
        <dbReference type="ChEBI" id="CHEBI:60110"/>
        <dbReference type="ChEBI" id="CHEBI:60377"/>
        <dbReference type="EC" id="2.7.8.5"/>
    </reaction>
</comment>
<evidence type="ECO:0000256" key="2">
    <source>
        <dbReference type="ARBA" id="ARBA00005042"/>
    </source>
</evidence>
<feature type="transmembrane region" description="Helical" evidence="16">
    <location>
        <begin position="91"/>
        <end position="115"/>
    </location>
</feature>
<dbReference type="KEGG" id="hmi:soil367_10625"/>
<dbReference type="InterPro" id="IPR050324">
    <property type="entry name" value="CDP-alcohol_PTase-I"/>
</dbReference>
<evidence type="ECO:0000256" key="1">
    <source>
        <dbReference type="ARBA" id="ARBA00004141"/>
    </source>
</evidence>
<evidence type="ECO:0000256" key="5">
    <source>
        <dbReference type="ARBA" id="ARBA00014944"/>
    </source>
</evidence>
<comment type="subcellular location">
    <subcellularLocation>
        <location evidence="1">Membrane</location>
        <topology evidence="1">Multi-pass membrane protein</topology>
    </subcellularLocation>
</comment>
<reference evidence="17 18" key="1">
    <citation type="submission" date="2018-07" db="EMBL/GenBank/DDBJ databases">
        <title>Marsedoiliclastica nanhaica gen. nov. sp. nov., a novel marine hydrocarbonoclastic bacterium isolated from an in-situ enriched hydrocarbon-degrading consortium in deep-sea sediment.</title>
        <authorList>
            <person name="Dong C."/>
            <person name="Ma T."/>
            <person name="Liu R."/>
            <person name="Shao Z."/>
        </authorList>
    </citation>
    <scope>NUCLEOTIDE SEQUENCE [LARGE SCALE GENOMIC DNA]</scope>
    <source>
        <strain evidence="18">soil36-7</strain>
    </source>
</reference>
<dbReference type="EC" id="2.7.8.5" evidence="4"/>
<evidence type="ECO:0000256" key="8">
    <source>
        <dbReference type="ARBA" id="ARBA00022692"/>
    </source>
</evidence>
<dbReference type="InterPro" id="IPR043130">
    <property type="entry name" value="CDP-OH_PTrfase_TM_dom"/>
</dbReference>
<evidence type="ECO:0000256" key="3">
    <source>
        <dbReference type="ARBA" id="ARBA00010441"/>
    </source>
</evidence>
<dbReference type="PROSITE" id="PS00379">
    <property type="entry name" value="CDP_ALCOHOL_P_TRANSF"/>
    <property type="match status" value="1"/>
</dbReference>
<organism evidence="17 18">
    <name type="scientific">Hydrocarboniclastica marina</name>
    <dbReference type="NCBI Taxonomy" id="2259620"/>
    <lineage>
        <taxon>Bacteria</taxon>
        <taxon>Pseudomonadati</taxon>
        <taxon>Pseudomonadota</taxon>
        <taxon>Gammaproteobacteria</taxon>
        <taxon>Alteromonadales</taxon>
        <taxon>Alteromonadaceae</taxon>
        <taxon>Hydrocarboniclastica</taxon>
    </lineage>
</organism>
<protein>
    <recommendedName>
        <fullName evidence="5">CDP-diacylglycerol--glycerol-3-phosphate 3-phosphatidyltransferase</fullName>
        <ecNumber evidence="4">2.7.8.5</ecNumber>
    </recommendedName>
</protein>
<sequence>MHFGWHWLPNILTLVRFALIVPFAIALNRGQFMLALGLFMLAAISDGADGFLARRFGWFSRFGAIADPLADKALLLTTYAMMALTDLIPDWLLIVIVARDLLIVTGALAYHFLIGRYQMSPSLLGKANTFIQILFVVIVMAEYAGLSVPDFAVPMGIYLVALSTALSGFHYVVVWSLRARREAQA</sequence>
<evidence type="ECO:0000256" key="14">
    <source>
        <dbReference type="ARBA" id="ARBA00048586"/>
    </source>
</evidence>
<dbReference type="InterPro" id="IPR048254">
    <property type="entry name" value="CDP_ALCOHOL_P_TRANSF_CS"/>
</dbReference>
<evidence type="ECO:0000256" key="6">
    <source>
        <dbReference type="ARBA" id="ARBA00022516"/>
    </source>
</evidence>
<dbReference type="PANTHER" id="PTHR14269:SF11">
    <property type="entry name" value="CDP-DIACYLGLYCEROL--GLYCEROL-3-PHOSPHATE 3-PHOSPHATIDYLTRANSFERASE"/>
    <property type="match status" value="1"/>
</dbReference>
<evidence type="ECO:0000256" key="16">
    <source>
        <dbReference type="SAM" id="Phobius"/>
    </source>
</evidence>
<feature type="transmembrane region" description="Helical" evidence="16">
    <location>
        <begin position="7"/>
        <end position="26"/>
    </location>
</feature>
<evidence type="ECO:0000313" key="18">
    <source>
        <dbReference type="Proteomes" id="UP000298049"/>
    </source>
</evidence>
<dbReference type="GO" id="GO:0016020">
    <property type="term" value="C:membrane"/>
    <property type="evidence" value="ECO:0007669"/>
    <property type="project" value="UniProtKB-SubCell"/>
</dbReference>
<dbReference type="OrthoDB" id="9796672at2"/>
<feature type="transmembrane region" description="Helical" evidence="16">
    <location>
        <begin position="32"/>
        <end position="52"/>
    </location>
</feature>
<keyword evidence="10" id="KW-0443">Lipid metabolism</keyword>
<comment type="pathway">
    <text evidence="2">Phospholipid metabolism; phosphatidylglycerol biosynthesis; phosphatidylglycerol from CDP-diacylglycerol: step 1/2.</text>
</comment>
<evidence type="ECO:0000256" key="9">
    <source>
        <dbReference type="ARBA" id="ARBA00022989"/>
    </source>
</evidence>
<feature type="transmembrane region" description="Helical" evidence="16">
    <location>
        <begin position="127"/>
        <end position="145"/>
    </location>
</feature>
<evidence type="ECO:0000256" key="12">
    <source>
        <dbReference type="ARBA" id="ARBA00023209"/>
    </source>
</evidence>
<accession>A0A4P7XH44</accession>
<keyword evidence="18" id="KW-1185">Reference proteome</keyword>
<evidence type="ECO:0000256" key="13">
    <source>
        <dbReference type="ARBA" id="ARBA00023264"/>
    </source>
</evidence>
<dbReference type="EMBL" id="CP031093">
    <property type="protein sequence ID" value="QCF26351.1"/>
    <property type="molecule type" value="Genomic_DNA"/>
</dbReference>
<comment type="similarity">
    <text evidence="3 15">Belongs to the CDP-alcohol phosphatidyltransferase class-I family.</text>
</comment>
<evidence type="ECO:0000256" key="11">
    <source>
        <dbReference type="ARBA" id="ARBA00023136"/>
    </source>
</evidence>
<gene>
    <name evidence="17" type="ORF">soil367_10625</name>
</gene>
<evidence type="ECO:0000256" key="4">
    <source>
        <dbReference type="ARBA" id="ARBA00013170"/>
    </source>
</evidence>
<proteinExistence type="inferred from homology"/>
<evidence type="ECO:0000313" key="17">
    <source>
        <dbReference type="EMBL" id="QCF26351.1"/>
    </source>
</evidence>
<feature type="transmembrane region" description="Helical" evidence="16">
    <location>
        <begin position="157"/>
        <end position="177"/>
    </location>
</feature>
<keyword evidence="8 16" id="KW-0812">Transmembrane</keyword>
<evidence type="ECO:0000256" key="15">
    <source>
        <dbReference type="RuleBase" id="RU003750"/>
    </source>
</evidence>
<name>A0A4P7XH44_9ALTE</name>
<dbReference type="InterPro" id="IPR000462">
    <property type="entry name" value="CDP-OH_P_trans"/>
</dbReference>
<dbReference type="PIRSF" id="PIRSF000847">
    <property type="entry name" value="Phos_ph_gly_syn"/>
    <property type="match status" value="1"/>
</dbReference>
<keyword evidence="7 15" id="KW-0808">Transferase</keyword>
<evidence type="ECO:0000256" key="10">
    <source>
        <dbReference type="ARBA" id="ARBA00023098"/>
    </source>
</evidence>
<dbReference type="Pfam" id="PF01066">
    <property type="entry name" value="CDP-OH_P_transf"/>
    <property type="match status" value="1"/>
</dbReference>
<dbReference type="PANTHER" id="PTHR14269">
    <property type="entry name" value="CDP-DIACYLGLYCEROL--GLYCEROL-3-PHOSPHATE 3-PHOSPHATIDYLTRANSFERASE-RELATED"/>
    <property type="match status" value="1"/>
</dbReference>
<dbReference type="InterPro" id="IPR004570">
    <property type="entry name" value="Phosphatidylglycerol_P_synth"/>
</dbReference>
<dbReference type="GO" id="GO:0008444">
    <property type="term" value="F:CDP-diacylglycerol-glycerol-3-phosphate 3-phosphatidyltransferase activity"/>
    <property type="evidence" value="ECO:0007669"/>
    <property type="project" value="UniProtKB-EC"/>
</dbReference>
<keyword evidence="9 16" id="KW-1133">Transmembrane helix</keyword>
<dbReference type="Gene3D" id="1.20.120.1760">
    <property type="match status" value="1"/>
</dbReference>
<dbReference type="RefSeq" id="WP_136549072.1">
    <property type="nucleotide sequence ID" value="NZ_CP031093.1"/>
</dbReference>
<keyword evidence="13" id="KW-1208">Phospholipid metabolism</keyword>
<keyword evidence="6" id="KW-0444">Lipid biosynthesis</keyword>
<keyword evidence="12" id="KW-0594">Phospholipid biosynthesis</keyword>
<dbReference type="AlphaFoldDB" id="A0A4P7XH44"/>
<evidence type="ECO:0000256" key="7">
    <source>
        <dbReference type="ARBA" id="ARBA00022679"/>
    </source>
</evidence>
<dbReference type="Proteomes" id="UP000298049">
    <property type="component" value="Chromosome"/>
</dbReference>